<protein>
    <submittedName>
        <fullName evidence="10">MFS transporter</fullName>
    </submittedName>
</protein>
<feature type="transmembrane region" description="Helical" evidence="8">
    <location>
        <begin position="247"/>
        <end position="267"/>
    </location>
</feature>
<evidence type="ECO:0000256" key="3">
    <source>
        <dbReference type="ARBA" id="ARBA00022448"/>
    </source>
</evidence>
<feature type="transmembrane region" description="Helical" evidence="8">
    <location>
        <begin position="312"/>
        <end position="330"/>
    </location>
</feature>
<feature type="transmembrane region" description="Helical" evidence="8">
    <location>
        <begin position="21"/>
        <end position="42"/>
    </location>
</feature>
<evidence type="ECO:0000256" key="4">
    <source>
        <dbReference type="ARBA" id="ARBA00022692"/>
    </source>
</evidence>
<accession>A0A2U8DMU3</accession>
<feature type="transmembrane region" description="Helical" evidence="8">
    <location>
        <begin position="405"/>
        <end position="427"/>
    </location>
</feature>
<dbReference type="Pfam" id="PF07690">
    <property type="entry name" value="MFS_1"/>
    <property type="match status" value="1"/>
</dbReference>
<dbReference type="PROSITE" id="PS50850">
    <property type="entry name" value="MFS"/>
    <property type="match status" value="1"/>
</dbReference>
<dbReference type="InterPro" id="IPR020846">
    <property type="entry name" value="MFS_dom"/>
</dbReference>
<dbReference type="InterPro" id="IPR036259">
    <property type="entry name" value="MFS_trans_sf"/>
</dbReference>
<dbReference type="KEGG" id="cdrk:B9W14_05795"/>
<evidence type="ECO:0000259" key="9">
    <source>
        <dbReference type="PROSITE" id="PS50850"/>
    </source>
</evidence>
<feature type="transmembrane region" description="Helical" evidence="8">
    <location>
        <begin position="177"/>
        <end position="196"/>
    </location>
</feature>
<evidence type="ECO:0000256" key="1">
    <source>
        <dbReference type="ARBA" id="ARBA00004651"/>
    </source>
</evidence>
<keyword evidence="7 8" id="KW-0472">Membrane</keyword>
<name>A0A2U8DMU3_9CLOT</name>
<evidence type="ECO:0000256" key="6">
    <source>
        <dbReference type="ARBA" id="ARBA00023063"/>
    </source>
</evidence>
<keyword evidence="6" id="KW-0534">Nitrate assimilation</keyword>
<evidence type="ECO:0000256" key="7">
    <source>
        <dbReference type="ARBA" id="ARBA00023136"/>
    </source>
</evidence>
<dbReference type="Gene3D" id="1.20.1250.20">
    <property type="entry name" value="MFS general substrate transporter like domains"/>
    <property type="match status" value="2"/>
</dbReference>
<comment type="subcellular location">
    <subcellularLocation>
        <location evidence="1">Cell membrane</location>
        <topology evidence="1">Multi-pass membrane protein</topology>
    </subcellularLocation>
</comment>
<feature type="transmembrane region" description="Helical" evidence="8">
    <location>
        <begin position="144"/>
        <end position="165"/>
    </location>
</feature>
<feature type="transmembrane region" description="Helical" evidence="8">
    <location>
        <begin position="336"/>
        <end position="358"/>
    </location>
</feature>
<keyword evidence="3" id="KW-0813">Transport</keyword>
<keyword evidence="5 8" id="KW-1133">Transmembrane helix</keyword>
<dbReference type="GO" id="GO:0005886">
    <property type="term" value="C:plasma membrane"/>
    <property type="evidence" value="ECO:0007669"/>
    <property type="project" value="UniProtKB-SubCell"/>
</dbReference>
<dbReference type="PANTHER" id="PTHR23515">
    <property type="entry name" value="HIGH-AFFINITY NITRATE TRANSPORTER 2.3"/>
    <property type="match status" value="1"/>
</dbReference>
<proteinExistence type="inferred from homology"/>
<feature type="domain" description="Major facilitator superfamily (MFS) profile" evidence="9">
    <location>
        <begin position="13"/>
        <end position="428"/>
    </location>
</feature>
<feature type="transmembrane region" description="Helical" evidence="8">
    <location>
        <begin position="108"/>
        <end position="132"/>
    </location>
</feature>
<keyword evidence="11" id="KW-1185">Reference proteome</keyword>
<dbReference type="AlphaFoldDB" id="A0A2U8DMU3"/>
<feature type="transmembrane region" description="Helical" evidence="8">
    <location>
        <begin position="365"/>
        <end position="385"/>
    </location>
</feature>
<dbReference type="EMBL" id="CP020953">
    <property type="protein sequence ID" value="AWI04030.1"/>
    <property type="molecule type" value="Genomic_DNA"/>
</dbReference>
<gene>
    <name evidence="10" type="ORF">B9W14_05795</name>
</gene>
<evidence type="ECO:0000256" key="2">
    <source>
        <dbReference type="ARBA" id="ARBA00008432"/>
    </source>
</evidence>
<dbReference type="OrthoDB" id="9773404at2"/>
<dbReference type="GO" id="GO:0042128">
    <property type="term" value="P:nitrate assimilation"/>
    <property type="evidence" value="ECO:0007669"/>
    <property type="project" value="UniProtKB-KW"/>
</dbReference>
<dbReference type="GO" id="GO:0015112">
    <property type="term" value="F:nitrate transmembrane transporter activity"/>
    <property type="evidence" value="ECO:0007669"/>
    <property type="project" value="InterPro"/>
</dbReference>
<sequence>MNSLKVKGNSKQGLTGATTGFFVGFAAVALYGATIAVFKQSFSTLNPILLALLIAIPNLSGSLLRIPFAAWVDINGGRKPFITLLGLSIIGMAGLYIIMAFFKQNLSQYYSLLLIFGALSGCGIATFSVGVSQASYWFPQSKQGAALGIYGGVGNLAPGIFTLLLPNVALPLLGLSGSYLAWLIFLIVGTIAYCIIGKNAWYFQLIDAGVEKGEAKRIAASEYGQELFPNDKVSESLMISARTWKTWALVLIYFTTFGGFLALTSWLPTYWMSFFKLNIKMAGVLTALYSIITSVVRIYGGKIADKLGGERVSNVSLFIMLIGTICMVIATSLPIAIIGILFLAVGMGVTNAAVFKILPKEVPHAIGGASGWVGGIGAFGGFVIPPVMASFIDKTGVNLSGFSKGFLVFSALAIVSLLILAIFRMGAKNSPVISKI</sequence>
<dbReference type="SUPFAM" id="SSF103473">
    <property type="entry name" value="MFS general substrate transporter"/>
    <property type="match status" value="1"/>
</dbReference>
<feature type="transmembrane region" description="Helical" evidence="8">
    <location>
        <begin position="80"/>
        <end position="102"/>
    </location>
</feature>
<feature type="transmembrane region" description="Helical" evidence="8">
    <location>
        <begin position="279"/>
        <end position="300"/>
    </location>
</feature>
<keyword evidence="4 8" id="KW-0812">Transmembrane</keyword>
<feature type="transmembrane region" description="Helical" evidence="8">
    <location>
        <begin position="48"/>
        <end position="68"/>
    </location>
</feature>
<evidence type="ECO:0000256" key="5">
    <source>
        <dbReference type="ARBA" id="ARBA00022989"/>
    </source>
</evidence>
<comment type="similarity">
    <text evidence="2">Belongs to the major facilitator superfamily. Nitrate/nitrite porter (TC 2.A.1.8) family.</text>
</comment>
<reference evidence="11" key="1">
    <citation type="submission" date="2017-04" db="EMBL/GenBank/DDBJ databases">
        <authorList>
            <person name="Song Y."/>
            <person name="Cho B.-K."/>
        </authorList>
    </citation>
    <scope>NUCLEOTIDE SEQUENCE [LARGE SCALE GENOMIC DNA]</scope>
    <source>
        <strain evidence="11">SL1</strain>
    </source>
</reference>
<dbReference type="InterPro" id="IPR011701">
    <property type="entry name" value="MFS"/>
</dbReference>
<evidence type="ECO:0000256" key="8">
    <source>
        <dbReference type="SAM" id="Phobius"/>
    </source>
</evidence>
<dbReference type="InterPro" id="IPR044772">
    <property type="entry name" value="NO3_transporter"/>
</dbReference>
<evidence type="ECO:0000313" key="11">
    <source>
        <dbReference type="Proteomes" id="UP000244910"/>
    </source>
</evidence>
<organism evidence="10 11">
    <name type="scientific">Clostridium drakei</name>
    <dbReference type="NCBI Taxonomy" id="332101"/>
    <lineage>
        <taxon>Bacteria</taxon>
        <taxon>Bacillati</taxon>
        <taxon>Bacillota</taxon>
        <taxon>Clostridia</taxon>
        <taxon>Eubacteriales</taxon>
        <taxon>Clostridiaceae</taxon>
        <taxon>Clostridium</taxon>
    </lineage>
</organism>
<evidence type="ECO:0000313" key="10">
    <source>
        <dbReference type="EMBL" id="AWI04030.1"/>
    </source>
</evidence>
<dbReference type="RefSeq" id="WP_032077617.1">
    <property type="nucleotide sequence ID" value="NZ_CP020953.1"/>
</dbReference>
<dbReference type="Proteomes" id="UP000244910">
    <property type="component" value="Chromosome"/>
</dbReference>